<evidence type="ECO:0000256" key="1">
    <source>
        <dbReference type="SAM" id="Phobius"/>
    </source>
</evidence>
<keyword evidence="1" id="KW-0472">Membrane</keyword>
<feature type="transmembrane region" description="Helical" evidence="1">
    <location>
        <begin position="160"/>
        <end position="179"/>
    </location>
</feature>
<evidence type="ECO:0000313" key="3">
    <source>
        <dbReference type="Proteomes" id="UP001598114"/>
    </source>
</evidence>
<organism evidence="2 3">
    <name type="scientific">Aquirufa echingensis</name>
    <dbReference type="NCBI Taxonomy" id="3096516"/>
    <lineage>
        <taxon>Bacteria</taxon>
        <taxon>Pseudomonadati</taxon>
        <taxon>Bacteroidota</taxon>
        <taxon>Cytophagia</taxon>
        <taxon>Cytophagales</taxon>
        <taxon>Flectobacillaceae</taxon>
        <taxon>Aquirufa</taxon>
    </lineage>
</organism>
<keyword evidence="1" id="KW-0812">Transmembrane</keyword>
<comment type="caution">
    <text evidence="2">The sequence shown here is derived from an EMBL/GenBank/DDBJ whole genome shotgun (WGS) entry which is preliminary data.</text>
</comment>
<proteinExistence type="predicted"/>
<feature type="transmembrane region" description="Helical" evidence="1">
    <location>
        <begin position="71"/>
        <end position="90"/>
    </location>
</feature>
<feature type="transmembrane region" description="Helical" evidence="1">
    <location>
        <begin position="102"/>
        <end position="122"/>
    </location>
</feature>
<sequence>MRAYNLLFLYVGFVLFLLATIFTYLSVTNTLSEAIYIYVEKNIMYQSNISGEQIDWFLVAKRIISSFFHQFRYNSLALVASTLTLLFIFVKRLKLSKISSYFFTSRLFLSACLFFVSLFTILFSKNNFGHYFIVAFFPMAIFFSELYYCISKELSSKWKSFYSIGIFMCFLVGFNYNYLGKSIHLLIAKPIERPKYKLGYPKGYQLDNHLAEWLNSHHINSKNTILYLGWFNAQMVYYELGRSYDPVYRSANFFWYRLTYENKNWEFFNHEEANLMEDLRKTPPFYIVDSEALLSKIKNTEFTQYVDANYFVAQNAPGFKIYQRKN</sequence>
<keyword evidence="1" id="KW-1133">Transmembrane helix</keyword>
<dbReference type="RefSeq" id="WP_377974564.1">
    <property type="nucleotide sequence ID" value="NZ_JBBKYA010000001.1"/>
</dbReference>
<dbReference type="EMBL" id="JBBKYA010000001">
    <property type="protein sequence ID" value="MFD3274948.1"/>
    <property type="molecule type" value="Genomic_DNA"/>
</dbReference>
<evidence type="ECO:0008006" key="4">
    <source>
        <dbReference type="Google" id="ProtNLM"/>
    </source>
</evidence>
<keyword evidence="3" id="KW-1185">Reference proteome</keyword>
<evidence type="ECO:0000313" key="2">
    <source>
        <dbReference type="EMBL" id="MFD3274948.1"/>
    </source>
</evidence>
<reference evidence="2 3" key="1">
    <citation type="submission" date="2024-03" db="EMBL/GenBank/DDBJ databases">
        <title>Aquirufa genome sequencing.</title>
        <authorList>
            <person name="Pitt A."/>
            <person name="Hahn M.W."/>
        </authorList>
    </citation>
    <scope>NUCLEOTIDE SEQUENCE [LARGE SCALE GENOMIC DNA]</scope>
    <source>
        <strain evidence="2 3">PLAD-142S6K</strain>
    </source>
</reference>
<accession>A0ABW6CVJ3</accession>
<dbReference type="Proteomes" id="UP001598114">
    <property type="component" value="Unassembled WGS sequence"/>
</dbReference>
<protein>
    <recommendedName>
        <fullName evidence="4">Glycosyltransferase RgtA/B/C/D-like domain-containing protein</fullName>
    </recommendedName>
</protein>
<name>A0ABW6CVJ3_9BACT</name>
<feature type="transmembrane region" description="Helical" evidence="1">
    <location>
        <begin position="7"/>
        <end position="27"/>
    </location>
</feature>
<feature type="transmembrane region" description="Helical" evidence="1">
    <location>
        <begin position="128"/>
        <end position="148"/>
    </location>
</feature>
<gene>
    <name evidence="2" type="ORF">SKC38_01755</name>
</gene>